<feature type="chain" id="PRO_5030800049" description="AMP-binding enzyme C-terminal domain-containing protein" evidence="4">
    <location>
        <begin position="23"/>
        <end position="212"/>
    </location>
</feature>
<evidence type="ECO:0000313" key="6">
    <source>
        <dbReference type="EMBL" id="CAD9759659.1"/>
    </source>
</evidence>
<name>A0A7S2TMI9_9EUKA</name>
<dbReference type="GO" id="GO:0004467">
    <property type="term" value="F:long-chain fatty acid-CoA ligase activity"/>
    <property type="evidence" value="ECO:0007669"/>
    <property type="project" value="UniProtKB-EC"/>
</dbReference>
<dbReference type="InterPro" id="IPR042099">
    <property type="entry name" value="ANL_N_sf"/>
</dbReference>
<dbReference type="GO" id="GO:0005524">
    <property type="term" value="F:ATP binding"/>
    <property type="evidence" value="ECO:0007669"/>
    <property type="project" value="UniProtKB-KW"/>
</dbReference>
<evidence type="ECO:0000256" key="1">
    <source>
        <dbReference type="ARBA" id="ARBA00022741"/>
    </source>
</evidence>
<feature type="domain" description="AMP-binding enzyme C-terminal" evidence="5">
    <location>
        <begin position="77"/>
        <end position="112"/>
    </location>
</feature>
<dbReference type="SUPFAM" id="SSF56801">
    <property type="entry name" value="Acetyl-CoA synthetase-like"/>
    <property type="match status" value="1"/>
</dbReference>
<sequence length="212" mass="24582">MMMMIMMGGVQILIKGLSIASGYYKDPQKTKDAWDDDGWFSTGDVGRFDKEGRLWVVDRKKSMFKLAQGEYVSPEHLESVLLKSPWVRQVWVYGKPSERYVVAVVVPEKKVVMEWGKRNGLDWDFLALCDLKNLKNEILTSLRSEVEAKKLPSFQKPVDVHLEASLDDLQQGFTLDKGMLTPTMKFKRAKMVEIYKDVIEEMYRHSHEGEKR</sequence>
<dbReference type="Gene3D" id="3.30.300.30">
    <property type="match status" value="1"/>
</dbReference>
<feature type="signal peptide" evidence="4">
    <location>
        <begin position="1"/>
        <end position="22"/>
    </location>
</feature>
<accession>A0A7S2TMI9</accession>
<evidence type="ECO:0000256" key="3">
    <source>
        <dbReference type="ARBA" id="ARBA00024484"/>
    </source>
</evidence>
<evidence type="ECO:0000256" key="2">
    <source>
        <dbReference type="ARBA" id="ARBA00022840"/>
    </source>
</evidence>
<keyword evidence="4" id="KW-0732">Signal</keyword>
<keyword evidence="2" id="KW-0067">ATP-binding</keyword>
<dbReference type="Pfam" id="PF13193">
    <property type="entry name" value="AMP-binding_C"/>
    <property type="match status" value="1"/>
</dbReference>
<dbReference type="AlphaFoldDB" id="A0A7S2TMI9"/>
<evidence type="ECO:0000256" key="4">
    <source>
        <dbReference type="SAM" id="SignalP"/>
    </source>
</evidence>
<reference evidence="6" key="1">
    <citation type="submission" date="2021-01" db="EMBL/GenBank/DDBJ databases">
        <authorList>
            <person name="Corre E."/>
            <person name="Pelletier E."/>
            <person name="Niang G."/>
            <person name="Scheremetjew M."/>
            <person name="Finn R."/>
            <person name="Kale V."/>
            <person name="Holt S."/>
            <person name="Cochrane G."/>
            <person name="Meng A."/>
            <person name="Brown T."/>
            <person name="Cohen L."/>
        </authorList>
    </citation>
    <scope>NUCLEOTIDE SEQUENCE</scope>
    <source>
        <strain evidence="6">CCMP622</strain>
    </source>
</reference>
<dbReference type="InterPro" id="IPR045851">
    <property type="entry name" value="AMP-bd_C_sf"/>
</dbReference>
<dbReference type="GO" id="GO:0016020">
    <property type="term" value="C:membrane"/>
    <property type="evidence" value="ECO:0007669"/>
    <property type="project" value="TreeGrafter"/>
</dbReference>
<protein>
    <recommendedName>
        <fullName evidence="5">AMP-binding enzyme C-terminal domain-containing protein</fullName>
    </recommendedName>
</protein>
<proteinExistence type="predicted"/>
<dbReference type="EMBL" id="HBHP01012509">
    <property type="protein sequence ID" value="CAD9759659.1"/>
    <property type="molecule type" value="Transcribed_RNA"/>
</dbReference>
<dbReference type="PANTHER" id="PTHR43272">
    <property type="entry name" value="LONG-CHAIN-FATTY-ACID--COA LIGASE"/>
    <property type="match status" value="1"/>
</dbReference>
<organism evidence="6">
    <name type="scientific">Lotharella oceanica</name>
    <dbReference type="NCBI Taxonomy" id="641309"/>
    <lineage>
        <taxon>Eukaryota</taxon>
        <taxon>Sar</taxon>
        <taxon>Rhizaria</taxon>
        <taxon>Cercozoa</taxon>
        <taxon>Chlorarachniophyceae</taxon>
        <taxon>Lotharella</taxon>
    </lineage>
</organism>
<gene>
    <name evidence="6" type="ORF">LSP00402_LOCUS7771</name>
</gene>
<dbReference type="Gene3D" id="3.40.50.12780">
    <property type="entry name" value="N-terminal domain of ligase-like"/>
    <property type="match status" value="1"/>
</dbReference>
<comment type="catalytic activity">
    <reaction evidence="3">
        <text>a long-chain fatty acid + ATP + CoA = a long-chain fatty acyl-CoA + AMP + diphosphate</text>
        <dbReference type="Rhea" id="RHEA:15421"/>
        <dbReference type="ChEBI" id="CHEBI:30616"/>
        <dbReference type="ChEBI" id="CHEBI:33019"/>
        <dbReference type="ChEBI" id="CHEBI:57287"/>
        <dbReference type="ChEBI" id="CHEBI:57560"/>
        <dbReference type="ChEBI" id="CHEBI:83139"/>
        <dbReference type="ChEBI" id="CHEBI:456215"/>
        <dbReference type="EC" id="6.2.1.3"/>
    </reaction>
    <physiologicalReaction direction="left-to-right" evidence="3">
        <dbReference type="Rhea" id="RHEA:15422"/>
    </physiologicalReaction>
</comment>
<dbReference type="InterPro" id="IPR025110">
    <property type="entry name" value="AMP-bd_C"/>
</dbReference>
<dbReference type="PANTHER" id="PTHR43272:SF33">
    <property type="entry name" value="AMP-BINDING DOMAIN-CONTAINING PROTEIN-RELATED"/>
    <property type="match status" value="1"/>
</dbReference>
<evidence type="ECO:0000259" key="5">
    <source>
        <dbReference type="Pfam" id="PF13193"/>
    </source>
</evidence>
<keyword evidence="1" id="KW-0547">Nucleotide-binding</keyword>